<organism evidence="2 3">
    <name type="scientific">Crenichthys baileyi</name>
    <name type="common">White River springfish</name>
    <dbReference type="NCBI Taxonomy" id="28760"/>
    <lineage>
        <taxon>Eukaryota</taxon>
        <taxon>Metazoa</taxon>
        <taxon>Chordata</taxon>
        <taxon>Craniata</taxon>
        <taxon>Vertebrata</taxon>
        <taxon>Euteleostomi</taxon>
        <taxon>Actinopterygii</taxon>
        <taxon>Neopterygii</taxon>
        <taxon>Teleostei</taxon>
        <taxon>Neoteleostei</taxon>
        <taxon>Acanthomorphata</taxon>
        <taxon>Ovalentaria</taxon>
        <taxon>Atherinomorphae</taxon>
        <taxon>Cyprinodontiformes</taxon>
        <taxon>Goodeidae</taxon>
        <taxon>Crenichthys</taxon>
    </lineage>
</organism>
<evidence type="ECO:0000313" key="2">
    <source>
        <dbReference type="EMBL" id="KAK5620725.1"/>
    </source>
</evidence>
<sequence>MFWLQVIQTLISSSILQGMFSNGCDWQVQLRRCYSLTPIKRASLGAGSRREASDRYLCQRGELLGTPPCRSCCESPFLSCLLPYDSEITS</sequence>
<comment type="caution">
    <text evidence="2">The sequence shown here is derived from an EMBL/GenBank/DDBJ whole genome shotgun (WGS) entry which is preliminary data.</text>
</comment>
<protein>
    <recommendedName>
        <fullName evidence="4">Secreted protein</fullName>
    </recommendedName>
</protein>
<evidence type="ECO:0000256" key="1">
    <source>
        <dbReference type="SAM" id="SignalP"/>
    </source>
</evidence>
<feature type="chain" id="PRO_5043463049" description="Secreted protein" evidence="1">
    <location>
        <begin position="22"/>
        <end position="90"/>
    </location>
</feature>
<accession>A0AAV9SI71</accession>
<gene>
    <name evidence="2" type="ORF">CRENBAI_019569</name>
</gene>
<dbReference type="EMBL" id="JAHHUM010000339">
    <property type="protein sequence ID" value="KAK5620725.1"/>
    <property type="molecule type" value="Genomic_DNA"/>
</dbReference>
<proteinExistence type="predicted"/>
<keyword evidence="3" id="KW-1185">Reference proteome</keyword>
<dbReference type="AlphaFoldDB" id="A0AAV9SI71"/>
<feature type="signal peptide" evidence="1">
    <location>
        <begin position="1"/>
        <end position="21"/>
    </location>
</feature>
<name>A0AAV9SI71_9TELE</name>
<reference evidence="2 3" key="1">
    <citation type="submission" date="2021-06" db="EMBL/GenBank/DDBJ databases">
        <authorList>
            <person name="Palmer J.M."/>
        </authorList>
    </citation>
    <scope>NUCLEOTIDE SEQUENCE [LARGE SCALE GENOMIC DNA]</scope>
    <source>
        <strain evidence="2 3">MEX-2019</strain>
        <tissue evidence="2">Muscle</tissue>
    </source>
</reference>
<evidence type="ECO:0008006" key="4">
    <source>
        <dbReference type="Google" id="ProtNLM"/>
    </source>
</evidence>
<evidence type="ECO:0000313" key="3">
    <source>
        <dbReference type="Proteomes" id="UP001311232"/>
    </source>
</evidence>
<keyword evidence="1" id="KW-0732">Signal</keyword>
<dbReference type="Proteomes" id="UP001311232">
    <property type="component" value="Unassembled WGS sequence"/>
</dbReference>